<dbReference type="GO" id="GO:0008299">
    <property type="term" value="P:isoprenoid biosynthetic process"/>
    <property type="evidence" value="ECO:0007669"/>
    <property type="project" value="UniProtKB-ARBA"/>
</dbReference>
<dbReference type="Pfam" id="PF19086">
    <property type="entry name" value="Terpene_syn_C_2"/>
    <property type="match status" value="1"/>
</dbReference>
<comment type="caution">
    <text evidence="7">The sequence shown here is derived from an EMBL/GenBank/DDBJ whole genome shotgun (WGS) entry which is preliminary data.</text>
</comment>
<evidence type="ECO:0000256" key="4">
    <source>
        <dbReference type="ARBA" id="ARBA00022842"/>
    </source>
</evidence>
<accession>A0A8H7U4E0</accession>
<comment type="cofactor">
    <cofactor evidence="1 6">
        <name>Mg(2+)</name>
        <dbReference type="ChEBI" id="CHEBI:18420"/>
    </cofactor>
</comment>
<dbReference type="GO" id="GO:0046872">
    <property type="term" value="F:metal ion binding"/>
    <property type="evidence" value="ECO:0007669"/>
    <property type="project" value="UniProtKB-KW"/>
</dbReference>
<dbReference type="InterPro" id="IPR008949">
    <property type="entry name" value="Isoprenoid_synthase_dom_sf"/>
</dbReference>
<dbReference type="EC" id="4.2.3.-" evidence="6"/>
<protein>
    <recommendedName>
        <fullName evidence="6">Terpene synthase</fullName>
        <ecNumber evidence="6">4.2.3.-</ecNumber>
    </recommendedName>
</protein>
<dbReference type="GO" id="GO:0010333">
    <property type="term" value="F:terpene synthase activity"/>
    <property type="evidence" value="ECO:0007669"/>
    <property type="project" value="InterPro"/>
</dbReference>
<reference evidence="7" key="1">
    <citation type="submission" date="2020-11" db="EMBL/GenBank/DDBJ databases">
        <authorList>
            <person name="Koelle M."/>
            <person name="Horta M.A.C."/>
            <person name="Nowrousian M."/>
            <person name="Ohm R.A."/>
            <person name="Benz P."/>
            <person name="Pilgard A."/>
        </authorList>
    </citation>
    <scope>NUCLEOTIDE SEQUENCE</scope>
    <source>
        <strain evidence="7">FPRL280</strain>
    </source>
</reference>
<name>A0A8H7U4E0_9APHY</name>
<dbReference type="PANTHER" id="PTHR35201">
    <property type="entry name" value="TERPENE SYNTHASE"/>
    <property type="match status" value="1"/>
</dbReference>
<keyword evidence="3 6" id="KW-0479">Metal-binding</keyword>
<evidence type="ECO:0000313" key="7">
    <source>
        <dbReference type="EMBL" id="KAF9817720.1"/>
    </source>
</evidence>
<keyword evidence="5 6" id="KW-0456">Lyase</keyword>
<evidence type="ECO:0000313" key="8">
    <source>
        <dbReference type="Proteomes" id="UP000639403"/>
    </source>
</evidence>
<dbReference type="SUPFAM" id="SSF48576">
    <property type="entry name" value="Terpenoid synthases"/>
    <property type="match status" value="1"/>
</dbReference>
<evidence type="ECO:0000256" key="2">
    <source>
        <dbReference type="ARBA" id="ARBA00006333"/>
    </source>
</evidence>
<dbReference type="InterPro" id="IPR034686">
    <property type="entry name" value="Terpene_cyclase-like_2"/>
</dbReference>
<evidence type="ECO:0000256" key="1">
    <source>
        <dbReference type="ARBA" id="ARBA00001946"/>
    </source>
</evidence>
<gene>
    <name evidence="7" type="ORF">IEO21_03269</name>
</gene>
<dbReference type="Proteomes" id="UP000639403">
    <property type="component" value="Unassembled WGS sequence"/>
</dbReference>
<evidence type="ECO:0000256" key="6">
    <source>
        <dbReference type="RuleBase" id="RU366034"/>
    </source>
</evidence>
<sequence length="341" mass="38378">MGVIADTTSPCIILPDLVSHCQFPLRCNPHGDAAQASTSWLTSYCPDMSPEQLTAVRKLDAGMLSTYCYPDCDVKRLRVASDFLVFLFYLDDLSDTMGDGGAEQLASTVVDAFSFEGKLEELEDGPSARMLSIDFWVRLTQDAKPCVQMRFRDNMRFFFAAVRQQAQDRQRSTVPDLESYIIMRRDTSACRPSFDLIEYAMGIELPQYVIDDPVLQALNQSANDLIYCFQDIYSFNAEQARGDTHNMIAIIMESQGMGMQEAIDYAGDLCKQTMNVFTENKDLLPSWGAAVDADVQVYVQGLQDWIVGNLHWSFVTERYFGKRGAEIKATRILEVLPKSSV</sequence>
<dbReference type="EMBL" id="JADOXO010000039">
    <property type="protein sequence ID" value="KAF9817720.1"/>
    <property type="molecule type" value="Genomic_DNA"/>
</dbReference>
<dbReference type="AlphaFoldDB" id="A0A8H7U4E0"/>
<keyword evidence="4 6" id="KW-0460">Magnesium</keyword>
<reference evidence="7" key="2">
    <citation type="journal article" name="Front. Microbiol.">
        <title>Degradative Capacity of Two Strains of Rhodonia placenta: From Phenotype to Genotype.</title>
        <authorList>
            <person name="Kolle M."/>
            <person name="Horta M.A.C."/>
            <person name="Nowrousian M."/>
            <person name="Ohm R.A."/>
            <person name="Benz J.P."/>
            <person name="Pilgard A."/>
        </authorList>
    </citation>
    <scope>NUCLEOTIDE SEQUENCE</scope>
    <source>
        <strain evidence="7">FPRL280</strain>
    </source>
</reference>
<comment type="similarity">
    <text evidence="2 6">Belongs to the terpene synthase family.</text>
</comment>
<evidence type="ECO:0000256" key="3">
    <source>
        <dbReference type="ARBA" id="ARBA00022723"/>
    </source>
</evidence>
<organism evidence="7 8">
    <name type="scientific">Rhodonia placenta</name>
    <dbReference type="NCBI Taxonomy" id="104341"/>
    <lineage>
        <taxon>Eukaryota</taxon>
        <taxon>Fungi</taxon>
        <taxon>Dikarya</taxon>
        <taxon>Basidiomycota</taxon>
        <taxon>Agaricomycotina</taxon>
        <taxon>Agaricomycetes</taxon>
        <taxon>Polyporales</taxon>
        <taxon>Adustoporiaceae</taxon>
        <taxon>Rhodonia</taxon>
    </lineage>
</organism>
<proteinExistence type="inferred from homology"/>
<evidence type="ECO:0000256" key="5">
    <source>
        <dbReference type="ARBA" id="ARBA00023239"/>
    </source>
</evidence>
<dbReference type="PANTHER" id="PTHR35201:SF4">
    <property type="entry name" value="BETA-PINACENE SYNTHASE-RELATED"/>
    <property type="match status" value="1"/>
</dbReference>
<dbReference type="Gene3D" id="1.10.600.10">
    <property type="entry name" value="Farnesyl Diphosphate Synthase"/>
    <property type="match status" value="1"/>
</dbReference>